<dbReference type="Proteomes" id="UP000886998">
    <property type="component" value="Unassembled WGS sequence"/>
</dbReference>
<reference evidence="1" key="1">
    <citation type="submission" date="2020-08" db="EMBL/GenBank/DDBJ databases">
        <title>Multicomponent nature underlies the extraordinary mechanical properties of spider dragline silk.</title>
        <authorList>
            <person name="Kono N."/>
            <person name="Nakamura H."/>
            <person name="Mori M."/>
            <person name="Yoshida Y."/>
            <person name="Ohtoshi R."/>
            <person name="Malay A.D."/>
            <person name="Moran D.A.P."/>
            <person name="Tomita M."/>
            <person name="Numata K."/>
            <person name="Arakawa K."/>
        </authorList>
    </citation>
    <scope>NUCLEOTIDE SEQUENCE</scope>
</reference>
<proteinExistence type="predicted"/>
<dbReference type="EMBL" id="BMAV01002107">
    <property type="protein sequence ID" value="GFY40797.1"/>
    <property type="molecule type" value="Genomic_DNA"/>
</dbReference>
<name>A0A8X6WUG2_9ARAC</name>
<accession>A0A8X6WUG2</accession>
<gene>
    <name evidence="1" type="ORF">TNIN_167121</name>
</gene>
<organism evidence="1 2">
    <name type="scientific">Trichonephila inaurata madagascariensis</name>
    <dbReference type="NCBI Taxonomy" id="2747483"/>
    <lineage>
        <taxon>Eukaryota</taxon>
        <taxon>Metazoa</taxon>
        <taxon>Ecdysozoa</taxon>
        <taxon>Arthropoda</taxon>
        <taxon>Chelicerata</taxon>
        <taxon>Arachnida</taxon>
        <taxon>Araneae</taxon>
        <taxon>Araneomorphae</taxon>
        <taxon>Entelegynae</taxon>
        <taxon>Araneoidea</taxon>
        <taxon>Nephilidae</taxon>
        <taxon>Trichonephila</taxon>
        <taxon>Trichonephila inaurata</taxon>
    </lineage>
</organism>
<sequence>MNVFFYLHDGDLDSKDPSSDILIEKRALSLNVTGITASPSHLLQNLSKFDNERFYPQFPNSNGPTTRRPCRRKQNSAISFRNNKQLTQKCTPIFCKPQPQANTAIGSGSPIVDPSTKDSSSGIMGYFALFRCKGSEPKKELNPILLSTDHIL</sequence>
<evidence type="ECO:0000313" key="1">
    <source>
        <dbReference type="EMBL" id="GFY40797.1"/>
    </source>
</evidence>
<protein>
    <submittedName>
        <fullName evidence="1">Uncharacterized protein</fullName>
    </submittedName>
</protein>
<evidence type="ECO:0000313" key="2">
    <source>
        <dbReference type="Proteomes" id="UP000886998"/>
    </source>
</evidence>
<dbReference type="OrthoDB" id="10601128at2759"/>
<keyword evidence="2" id="KW-1185">Reference proteome</keyword>
<comment type="caution">
    <text evidence="1">The sequence shown here is derived from an EMBL/GenBank/DDBJ whole genome shotgun (WGS) entry which is preliminary data.</text>
</comment>
<dbReference type="AlphaFoldDB" id="A0A8X6WUG2"/>